<evidence type="ECO:0000256" key="5">
    <source>
        <dbReference type="ARBA" id="ARBA00022729"/>
    </source>
</evidence>
<dbReference type="GO" id="GO:0009277">
    <property type="term" value="C:fungal-type cell wall"/>
    <property type="evidence" value="ECO:0007669"/>
    <property type="project" value="TreeGrafter"/>
</dbReference>
<dbReference type="SUPFAM" id="SSF51445">
    <property type="entry name" value="(Trans)glycosidases"/>
    <property type="match status" value="1"/>
</dbReference>
<evidence type="ECO:0000256" key="13">
    <source>
        <dbReference type="RuleBase" id="RU004336"/>
    </source>
</evidence>
<evidence type="ECO:0000256" key="8">
    <source>
        <dbReference type="ARBA" id="ARBA00023295"/>
    </source>
</evidence>
<evidence type="ECO:0000256" key="1">
    <source>
        <dbReference type="ARBA" id="ARBA00004191"/>
    </source>
</evidence>
<evidence type="ECO:0000256" key="4">
    <source>
        <dbReference type="ARBA" id="ARBA00022525"/>
    </source>
</evidence>
<dbReference type="GO" id="GO:0004338">
    <property type="term" value="F:glucan exo-1,3-beta-glucosidase activity"/>
    <property type="evidence" value="ECO:0007669"/>
    <property type="project" value="UniProtKB-EC"/>
</dbReference>
<dbReference type="KEGG" id="som:SOMG_04698"/>
<evidence type="ECO:0000256" key="14">
    <source>
        <dbReference type="SAM" id="SignalP"/>
    </source>
</evidence>
<dbReference type="EC" id="3.2.1.58" evidence="10"/>
<dbReference type="PANTHER" id="PTHR16631">
    <property type="entry name" value="GLUCAN 1,3-BETA-GLUCOSIDASE"/>
    <property type="match status" value="1"/>
</dbReference>
<evidence type="ECO:0000256" key="10">
    <source>
        <dbReference type="ARBA" id="ARBA00038929"/>
    </source>
</evidence>
<dbReference type="InterPro" id="IPR000490">
    <property type="entry name" value="Glyco_hydro_17"/>
</dbReference>
<dbReference type="PROSITE" id="PS00587">
    <property type="entry name" value="GLYCOSYL_HYDROL_F17"/>
    <property type="match status" value="1"/>
</dbReference>
<name>A0AAE9WGT4_9SCHI</name>
<dbReference type="EMBL" id="CP115613">
    <property type="protein sequence ID" value="WBW74736.1"/>
    <property type="molecule type" value="Genomic_DNA"/>
</dbReference>
<evidence type="ECO:0000256" key="3">
    <source>
        <dbReference type="ARBA" id="ARBA00022512"/>
    </source>
</evidence>
<comment type="subcellular location">
    <subcellularLocation>
        <location evidence="1">Secreted</location>
        <location evidence="1">Cell wall</location>
    </subcellularLocation>
</comment>
<dbReference type="GO" id="GO:0005975">
    <property type="term" value="P:carbohydrate metabolic process"/>
    <property type="evidence" value="ECO:0007669"/>
    <property type="project" value="InterPro"/>
</dbReference>
<gene>
    <name evidence="15" type="primary">bgl2</name>
    <name evidence="15" type="ORF">SOMG_04698</name>
</gene>
<dbReference type="GO" id="GO:0005576">
    <property type="term" value="C:extracellular region"/>
    <property type="evidence" value="ECO:0007669"/>
    <property type="project" value="TreeGrafter"/>
</dbReference>
<proteinExistence type="inferred from homology"/>
<reference evidence="15 16" key="1">
    <citation type="journal article" date="2023" name="G3 (Bethesda)">
        <title>A high-quality reference genome for the fission yeast Schizosaccharomyces osmophilus.</title>
        <authorList>
            <person name="Jia G.S."/>
            <person name="Zhang W.C."/>
            <person name="Liang Y."/>
            <person name="Liu X.H."/>
            <person name="Rhind N."/>
            <person name="Pidoux A."/>
            <person name="Brysch-Herzberg M."/>
            <person name="Du L.L."/>
        </authorList>
    </citation>
    <scope>NUCLEOTIDE SEQUENCE [LARGE SCALE GENOMIC DNA]</scope>
    <source>
        <strain evidence="15 16">CBS 15793</strain>
    </source>
</reference>
<sequence>MMFIPSVLTAALALLSSVGFAVNRSAAELASYNPDASHYNGSLNFCLGAKNPNGGCKTTDEYLADLNALANYSASVRTYATSDCNTLQNLLPALSQASHNFSLYVGVWPTDDAHYAQEKSALSQFLPKYGVRNIKGITVGSEVLYRNDLSANALGDRINDVRGLVKSYGFDVPVGTSDSWNLWAAGSGDAAIQASDFIMANDFPYWQGQNTSNMTNTFVSDTLTALERVQHVKGTNNVTFLVGETGWPTGGPNYGEAQTSVDIAKQFFHDALCQVMKKGIDIYYFEAFDEPYKGADSNVEPHFGAYYSNRVPKFSLNCTESI</sequence>
<keyword evidence="3" id="KW-0134">Cell wall</keyword>
<keyword evidence="5 14" id="KW-0732">Signal</keyword>
<dbReference type="GeneID" id="80878166"/>
<evidence type="ECO:0000256" key="11">
    <source>
        <dbReference type="ARBA" id="ARBA00041761"/>
    </source>
</evidence>
<dbReference type="InterPro" id="IPR050732">
    <property type="entry name" value="Beta-glucan_modifiers"/>
</dbReference>
<evidence type="ECO:0000313" key="15">
    <source>
        <dbReference type="EMBL" id="WBW74736.1"/>
    </source>
</evidence>
<evidence type="ECO:0000256" key="2">
    <source>
        <dbReference type="ARBA" id="ARBA00008773"/>
    </source>
</evidence>
<keyword evidence="6 13" id="KW-0378">Hydrolase</keyword>
<evidence type="ECO:0000256" key="9">
    <source>
        <dbReference type="ARBA" id="ARBA00036824"/>
    </source>
</evidence>
<keyword evidence="4" id="KW-0964">Secreted</keyword>
<feature type="signal peptide" evidence="14">
    <location>
        <begin position="1"/>
        <end position="21"/>
    </location>
</feature>
<evidence type="ECO:0000313" key="16">
    <source>
        <dbReference type="Proteomes" id="UP001212411"/>
    </source>
</evidence>
<accession>A0AAE9WGT4</accession>
<dbReference type="Proteomes" id="UP001212411">
    <property type="component" value="Chromosome 3"/>
</dbReference>
<dbReference type="PANTHER" id="PTHR16631:SF26">
    <property type="entry name" value="GLUCAN 1,3-BETA-GLUCOSIDASE"/>
    <property type="match status" value="1"/>
</dbReference>
<dbReference type="Pfam" id="PF00332">
    <property type="entry name" value="Glyco_hydro_17"/>
    <property type="match status" value="1"/>
</dbReference>
<dbReference type="InterPro" id="IPR017853">
    <property type="entry name" value="GH"/>
</dbReference>
<dbReference type="GO" id="GO:0071555">
    <property type="term" value="P:cell wall organization"/>
    <property type="evidence" value="ECO:0007669"/>
    <property type="project" value="TreeGrafter"/>
</dbReference>
<keyword evidence="16" id="KW-1185">Reference proteome</keyword>
<evidence type="ECO:0000256" key="12">
    <source>
        <dbReference type="RuleBase" id="RU004335"/>
    </source>
</evidence>
<evidence type="ECO:0000256" key="6">
    <source>
        <dbReference type="ARBA" id="ARBA00022801"/>
    </source>
</evidence>
<evidence type="ECO:0000256" key="7">
    <source>
        <dbReference type="ARBA" id="ARBA00023180"/>
    </source>
</evidence>
<dbReference type="AlphaFoldDB" id="A0AAE9WGT4"/>
<protein>
    <recommendedName>
        <fullName evidence="10">glucan 1,3-beta-glucosidase</fullName>
        <ecNumber evidence="10">3.2.1.58</ecNumber>
    </recommendedName>
    <alternativeName>
        <fullName evidence="11">Exo-1,3-beta-glucanase</fullName>
    </alternativeName>
</protein>
<feature type="chain" id="PRO_5042191544" description="glucan 1,3-beta-glucosidase" evidence="14">
    <location>
        <begin position="22"/>
        <end position="322"/>
    </location>
</feature>
<keyword evidence="7" id="KW-0325">Glycoprotein</keyword>
<dbReference type="Gene3D" id="3.20.20.80">
    <property type="entry name" value="Glycosidases"/>
    <property type="match status" value="2"/>
</dbReference>
<comment type="catalytic activity">
    <reaction evidence="9">
        <text>Successive hydrolysis of beta-D-glucose units from the non-reducing ends of (1-&gt;3)-beta-D-glucans, releasing alpha-glucose.</text>
        <dbReference type="EC" id="3.2.1.58"/>
    </reaction>
</comment>
<organism evidence="15 16">
    <name type="scientific">Schizosaccharomyces osmophilus</name>
    <dbReference type="NCBI Taxonomy" id="2545709"/>
    <lineage>
        <taxon>Eukaryota</taxon>
        <taxon>Fungi</taxon>
        <taxon>Dikarya</taxon>
        <taxon>Ascomycota</taxon>
        <taxon>Taphrinomycotina</taxon>
        <taxon>Schizosaccharomycetes</taxon>
        <taxon>Schizosaccharomycetales</taxon>
        <taxon>Schizosaccharomycetaceae</taxon>
        <taxon>Schizosaccharomyces</taxon>
    </lineage>
</organism>
<comment type="similarity">
    <text evidence="2 12">Belongs to the glycosyl hydrolase 17 family.</text>
</comment>
<keyword evidence="8 13" id="KW-0326">Glycosidase</keyword>
<dbReference type="RefSeq" id="XP_056038979.1">
    <property type="nucleotide sequence ID" value="XM_056183477.1"/>
</dbReference>
<dbReference type="GO" id="GO:0042973">
    <property type="term" value="F:glucan endo-1,3-beta-D-glucosidase activity"/>
    <property type="evidence" value="ECO:0007669"/>
    <property type="project" value="TreeGrafter"/>
</dbReference>
<dbReference type="GO" id="GO:0009986">
    <property type="term" value="C:cell surface"/>
    <property type="evidence" value="ECO:0007669"/>
    <property type="project" value="TreeGrafter"/>
</dbReference>